<evidence type="ECO:0000256" key="5">
    <source>
        <dbReference type="ARBA" id="ARBA00023163"/>
    </source>
</evidence>
<dbReference type="GO" id="GO:0008270">
    <property type="term" value="F:zinc ion binding"/>
    <property type="evidence" value="ECO:0007669"/>
    <property type="project" value="UniProtKB-KW"/>
</dbReference>
<keyword evidence="2 6" id="KW-0863">Zinc-finger</keyword>
<evidence type="ECO:0000256" key="1">
    <source>
        <dbReference type="ARBA" id="ARBA00022723"/>
    </source>
</evidence>
<dbReference type="InterPro" id="IPR000679">
    <property type="entry name" value="Znf_GATA"/>
</dbReference>
<dbReference type="PANTHER" id="PTHR47172:SF24">
    <property type="entry name" value="GATA ZINC FINGER DOMAIN-CONTAINING PROTEIN 14-RELATED"/>
    <property type="match status" value="1"/>
</dbReference>
<keyword evidence="1" id="KW-0479">Metal-binding</keyword>
<feature type="compositionally biased region" description="Low complexity" evidence="7">
    <location>
        <begin position="40"/>
        <end position="59"/>
    </location>
</feature>
<dbReference type="Pfam" id="PF00320">
    <property type="entry name" value="GATA"/>
    <property type="match status" value="1"/>
</dbReference>
<sequence length="360" mass="38732">MYHHQQGGSSSYDYSSYPTPTAPFEPPAPPAQASGRAVRPSTSQTQSPQQQANFQPSSSYTPSATYGSAPYNMPSTHTQQWQPESWAPQQYAPTFTSQPIHAEMSYASAPPRADPPQPMSSPDTRSFALNSMNQAQEPRRQDSGYAQPLSASPHVSSPPKNRRRDKDSPMMAPVAATISGLDFTKMQDSYRVILDSTTGLSGGGASSSSRPLSAETMERMMQSANYGMQMLQSAIAQSNPDMRPTTGGGEKDAPASKRQKADEHAQEGQTCLGCSATSTPEWRRGPLGPRTLCNACGLVYAKLLKKRARGEARSRAGDNGGQSSQHGMNESGHLSSGGSEDEDSYGSQDRRSDFGDHGRR</sequence>
<feature type="compositionally biased region" description="Polar residues" evidence="7">
    <location>
        <begin position="149"/>
        <end position="159"/>
    </location>
</feature>
<keyword evidence="5" id="KW-0804">Transcription</keyword>
<feature type="compositionally biased region" description="Pro residues" evidence="7">
    <location>
        <begin position="20"/>
        <end position="30"/>
    </location>
</feature>
<evidence type="ECO:0000313" key="10">
    <source>
        <dbReference type="Proteomes" id="UP000053820"/>
    </source>
</evidence>
<keyword evidence="4" id="KW-0805">Transcription regulation</keyword>
<evidence type="ECO:0000256" key="3">
    <source>
        <dbReference type="ARBA" id="ARBA00022833"/>
    </source>
</evidence>
<dbReference type="EMBL" id="KN839844">
    <property type="protein sequence ID" value="KIJ65196.1"/>
    <property type="molecule type" value="Genomic_DNA"/>
</dbReference>
<feature type="compositionally biased region" description="Polar residues" evidence="7">
    <location>
        <begin position="73"/>
        <end position="99"/>
    </location>
</feature>
<dbReference type="AlphaFoldDB" id="A0A0C9WFX0"/>
<feature type="compositionally biased region" description="Basic and acidic residues" evidence="7">
    <location>
        <begin position="249"/>
        <end position="266"/>
    </location>
</feature>
<keyword evidence="10" id="KW-1185">Reference proteome</keyword>
<organism evidence="9 10">
    <name type="scientific">Hydnomerulius pinastri MD-312</name>
    <dbReference type="NCBI Taxonomy" id="994086"/>
    <lineage>
        <taxon>Eukaryota</taxon>
        <taxon>Fungi</taxon>
        <taxon>Dikarya</taxon>
        <taxon>Basidiomycota</taxon>
        <taxon>Agaricomycotina</taxon>
        <taxon>Agaricomycetes</taxon>
        <taxon>Agaricomycetidae</taxon>
        <taxon>Boletales</taxon>
        <taxon>Boletales incertae sedis</taxon>
        <taxon>Leucogyrophana</taxon>
    </lineage>
</organism>
<evidence type="ECO:0000259" key="8">
    <source>
        <dbReference type="PROSITE" id="PS50114"/>
    </source>
</evidence>
<feature type="region of interest" description="Disordered" evidence="7">
    <location>
        <begin position="307"/>
        <end position="360"/>
    </location>
</feature>
<evidence type="ECO:0000256" key="6">
    <source>
        <dbReference type="PROSITE-ProRule" id="PRU00094"/>
    </source>
</evidence>
<gene>
    <name evidence="9" type="ORF">HYDPIDRAFT_27915</name>
</gene>
<evidence type="ECO:0000256" key="2">
    <source>
        <dbReference type="ARBA" id="ARBA00022771"/>
    </source>
</evidence>
<dbReference type="SMART" id="SM00401">
    <property type="entry name" value="ZnF_GATA"/>
    <property type="match status" value="1"/>
</dbReference>
<keyword evidence="3" id="KW-0862">Zinc</keyword>
<feature type="region of interest" description="Disordered" evidence="7">
    <location>
        <begin position="234"/>
        <end position="288"/>
    </location>
</feature>
<proteinExistence type="predicted"/>
<feature type="domain" description="GATA-type" evidence="8">
    <location>
        <begin position="265"/>
        <end position="300"/>
    </location>
</feature>
<dbReference type="CDD" id="cd00202">
    <property type="entry name" value="ZnF_GATA"/>
    <property type="match status" value="1"/>
</dbReference>
<dbReference type="GO" id="GO:0006355">
    <property type="term" value="P:regulation of DNA-templated transcription"/>
    <property type="evidence" value="ECO:0007669"/>
    <property type="project" value="InterPro"/>
</dbReference>
<name>A0A0C9WFX0_9AGAM</name>
<feature type="compositionally biased region" description="Polar residues" evidence="7">
    <location>
        <begin position="120"/>
        <end position="136"/>
    </location>
</feature>
<dbReference type="InterPro" id="IPR013088">
    <property type="entry name" value="Znf_NHR/GATA"/>
</dbReference>
<evidence type="ECO:0000256" key="4">
    <source>
        <dbReference type="ARBA" id="ARBA00023015"/>
    </source>
</evidence>
<dbReference type="Gene3D" id="3.30.50.10">
    <property type="entry name" value="Erythroid Transcription Factor GATA-1, subunit A"/>
    <property type="match status" value="1"/>
</dbReference>
<dbReference type="PROSITE" id="PS50114">
    <property type="entry name" value="GATA_ZN_FINGER_2"/>
    <property type="match status" value="1"/>
</dbReference>
<dbReference type="PANTHER" id="PTHR47172">
    <property type="entry name" value="OS01G0976800 PROTEIN"/>
    <property type="match status" value="1"/>
</dbReference>
<dbReference type="HOGENOM" id="CLU_061218_0_0_1"/>
<accession>A0A0C9WFX0</accession>
<evidence type="ECO:0000256" key="7">
    <source>
        <dbReference type="SAM" id="MobiDB-lite"/>
    </source>
</evidence>
<dbReference type="Proteomes" id="UP000053820">
    <property type="component" value="Unassembled WGS sequence"/>
</dbReference>
<feature type="compositionally biased region" description="Basic and acidic residues" evidence="7">
    <location>
        <begin position="348"/>
        <end position="360"/>
    </location>
</feature>
<dbReference type="SUPFAM" id="SSF57716">
    <property type="entry name" value="Glucocorticoid receptor-like (DNA-binding domain)"/>
    <property type="match status" value="1"/>
</dbReference>
<dbReference type="GO" id="GO:0043565">
    <property type="term" value="F:sequence-specific DNA binding"/>
    <property type="evidence" value="ECO:0007669"/>
    <property type="project" value="InterPro"/>
</dbReference>
<evidence type="ECO:0000313" key="9">
    <source>
        <dbReference type="EMBL" id="KIJ65196.1"/>
    </source>
</evidence>
<dbReference type="OrthoDB" id="2162994at2759"/>
<feature type="region of interest" description="Disordered" evidence="7">
    <location>
        <begin position="1"/>
        <end position="181"/>
    </location>
</feature>
<feature type="compositionally biased region" description="Low complexity" evidence="7">
    <location>
        <begin position="9"/>
        <end position="19"/>
    </location>
</feature>
<protein>
    <recommendedName>
        <fullName evidence="8">GATA-type domain-containing protein</fullName>
    </recommendedName>
</protein>
<reference evidence="9 10" key="1">
    <citation type="submission" date="2014-04" db="EMBL/GenBank/DDBJ databases">
        <title>Evolutionary Origins and Diversification of the Mycorrhizal Mutualists.</title>
        <authorList>
            <consortium name="DOE Joint Genome Institute"/>
            <consortium name="Mycorrhizal Genomics Consortium"/>
            <person name="Kohler A."/>
            <person name="Kuo A."/>
            <person name="Nagy L.G."/>
            <person name="Floudas D."/>
            <person name="Copeland A."/>
            <person name="Barry K.W."/>
            <person name="Cichocki N."/>
            <person name="Veneault-Fourrey C."/>
            <person name="LaButti K."/>
            <person name="Lindquist E.A."/>
            <person name="Lipzen A."/>
            <person name="Lundell T."/>
            <person name="Morin E."/>
            <person name="Murat C."/>
            <person name="Riley R."/>
            <person name="Ohm R."/>
            <person name="Sun H."/>
            <person name="Tunlid A."/>
            <person name="Henrissat B."/>
            <person name="Grigoriev I.V."/>
            <person name="Hibbett D.S."/>
            <person name="Martin F."/>
        </authorList>
    </citation>
    <scope>NUCLEOTIDE SEQUENCE [LARGE SCALE GENOMIC DNA]</scope>
    <source>
        <strain evidence="9 10">MD-312</strain>
    </source>
</reference>